<evidence type="ECO:0000313" key="1">
    <source>
        <dbReference type="EMBL" id="KAK0634028.1"/>
    </source>
</evidence>
<reference evidence="1" key="1">
    <citation type="submission" date="2023-06" db="EMBL/GenBank/DDBJ databases">
        <title>Genome-scale phylogeny and comparative genomics of the fungal order Sordariales.</title>
        <authorList>
            <consortium name="Lawrence Berkeley National Laboratory"/>
            <person name="Hensen N."/>
            <person name="Bonometti L."/>
            <person name="Westerberg I."/>
            <person name="Brannstrom I.O."/>
            <person name="Guillou S."/>
            <person name="Cros-Aarteil S."/>
            <person name="Calhoun S."/>
            <person name="Haridas S."/>
            <person name="Kuo A."/>
            <person name="Mondo S."/>
            <person name="Pangilinan J."/>
            <person name="Riley R."/>
            <person name="Labutti K."/>
            <person name="Andreopoulos B."/>
            <person name="Lipzen A."/>
            <person name="Chen C."/>
            <person name="Yanf M."/>
            <person name="Daum C."/>
            <person name="Ng V."/>
            <person name="Clum A."/>
            <person name="Steindorff A."/>
            <person name="Ohm R."/>
            <person name="Martin F."/>
            <person name="Silar P."/>
            <person name="Natvig D."/>
            <person name="Lalanne C."/>
            <person name="Gautier V."/>
            <person name="Ament-Velasquez S.L."/>
            <person name="Kruys A."/>
            <person name="Hutchinson M.I."/>
            <person name="Powell A.J."/>
            <person name="Barry K."/>
            <person name="Miller A.N."/>
            <person name="Grigoriev I.V."/>
            <person name="Debuchy R."/>
            <person name="Gladieux P."/>
            <person name="Thoren M.H."/>
            <person name="Johannesson H."/>
        </authorList>
    </citation>
    <scope>NUCLEOTIDE SEQUENCE</scope>
    <source>
        <strain evidence="1">CBS 606.72</strain>
    </source>
</reference>
<protein>
    <submittedName>
        <fullName evidence="1">Uncharacterized protein</fullName>
    </submittedName>
</protein>
<name>A0AA40CE34_9PEZI</name>
<proteinExistence type="predicted"/>
<dbReference type="Proteomes" id="UP001175000">
    <property type="component" value="Unassembled WGS sequence"/>
</dbReference>
<evidence type="ECO:0000313" key="2">
    <source>
        <dbReference type="Proteomes" id="UP001175000"/>
    </source>
</evidence>
<gene>
    <name evidence="1" type="ORF">B0T14DRAFT_508251</name>
</gene>
<dbReference type="EMBL" id="JAULSU010000001">
    <property type="protein sequence ID" value="KAK0634028.1"/>
    <property type="molecule type" value="Genomic_DNA"/>
</dbReference>
<comment type="caution">
    <text evidence="1">The sequence shown here is derived from an EMBL/GenBank/DDBJ whole genome shotgun (WGS) entry which is preliminary data.</text>
</comment>
<dbReference type="AlphaFoldDB" id="A0AA40CE34"/>
<accession>A0AA40CE34</accession>
<organism evidence="1 2">
    <name type="scientific">Immersiella caudata</name>
    <dbReference type="NCBI Taxonomy" id="314043"/>
    <lineage>
        <taxon>Eukaryota</taxon>
        <taxon>Fungi</taxon>
        <taxon>Dikarya</taxon>
        <taxon>Ascomycota</taxon>
        <taxon>Pezizomycotina</taxon>
        <taxon>Sordariomycetes</taxon>
        <taxon>Sordariomycetidae</taxon>
        <taxon>Sordariales</taxon>
        <taxon>Lasiosphaeriaceae</taxon>
        <taxon>Immersiella</taxon>
    </lineage>
</organism>
<keyword evidence="2" id="KW-1185">Reference proteome</keyword>
<sequence length="217" mass="24404">MGTSDHDVGHLGLSPRCGICADTVLRHERVTALFGDRDSTSRQGHTRPFAFPQPGHTIARVDGRLLCRYPDCKICAASPEFAPIHFDCFETFRQQCSVSASRALSRLRILAAWRNPWRGAQPIHLSALMLDKETLRTISGFRGLPHLQTLPSELLETIRQYSEHSLLWRCIPALQLADHVSATEPEPLLAVLPREILFWKRGGKFERPCPSVSLIYA</sequence>